<keyword evidence="2" id="KW-0732">Signal</keyword>
<dbReference type="InterPro" id="IPR011330">
    <property type="entry name" value="Glyco_hydro/deAcase_b/a-brl"/>
</dbReference>
<dbReference type="EMBL" id="BEHT01000005">
    <property type="protein sequence ID" value="GBC98047.1"/>
    <property type="molecule type" value="Genomic_DNA"/>
</dbReference>
<comment type="subcellular location">
    <subcellularLocation>
        <location evidence="1">Secreted</location>
    </subcellularLocation>
</comment>
<gene>
    <name evidence="4" type="primary">pgaB_1</name>
    <name evidence="4" type="ORF">HRbin17_00542</name>
</gene>
<dbReference type="GO" id="GO:0016810">
    <property type="term" value="F:hydrolase activity, acting on carbon-nitrogen (but not peptide) bonds"/>
    <property type="evidence" value="ECO:0007669"/>
    <property type="project" value="InterPro"/>
</dbReference>
<accession>A0A2H5XAB0</accession>
<dbReference type="InterPro" id="IPR002509">
    <property type="entry name" value="NODB_dom"/>
</dbReference>
<dbReference type="Gene3D" id="3.20.20.370">
    <property type="entry name" value="Glycoside hydrolase/deacetylase"/>
    <property type="match status" value="1"/>
</dbReference>
<dbReference type="PANTHER" id="PTHR34216:SF3">
    <property type="entry name" value="POLY-BETA-1,6-N-ACETYL-D-GLUCOSAMINE N-DEACETYLASE"/>
    <property type="match status" value="1"/>
</dbReference>
<dbReference type="PANTHER" id="PTHR34216">
    <property type="match status" value="1"/>
</dbReference>
<dbReference type="CDD" id="cd10918">
    <property type="entry name" value="CE4_NodB_like_5s_6s"/>
    <property type="match status" value="1"/>
</dbReference>
<evidence type="ECO:0000313" key="4">
    <source>
        <dbReference type="EMBL" id="GBC98047.1"/>
    </source>
</evidence>
<evidence type="ECO:0000259" key="3">
    <source>
        <dbReference type="PROSITE" id="PS51677"/>
    </source>
</evidence>
<dbReference type="Pfam" id="PF01522">
    <property type="entry name" value="Polysacc_deac_1"/>
    <property type="match status" value="1"/>
</dbReference>
<dbReference type="PROSITE" id="PS51677">
    <property type="entry name" value="NODB"/>
    <property type="match status" value="1"/>
</dbReference>
<dbReference type="InterPro" id="IPR051398">
    <property type="entry name" value="Polysacch_Deacetylase"/>
</dbReference>
<proteinExistence type="predicted"/>
<sequence length="302" mass="34402">MKRYLGERTMRARKDWRQSLVRVMLRRAAARWLPPAKANGLRVLAYHRVRPDADDPRSVTPALFRSHLTTLRDGGWRVVSLSTVLAHLNGNAPLPPKAVLLTFDDGYADLYEWAAPLLSEFQMPACIFMLARYVGKRGQTYSEAHYPEAPFLTAAQLRDLHRAGIEIGSHGLWHVPLALLTLKEAWKEVSLSKQLLSDLLGDEVRAFSYPWGRAGDFGQEHVTMVERAGYAAAFTMLHGVNLPPLQRFLLRRCHVYPFDDPVTFRAILEGRFDGWCLKNLPVRQWLRRLRKSPTHGTKVGKS</sequence>
<reference evidence="5" key="1">
    <citation type="submission" date="2017-09" db="EMBL/GenBank/DDBJ databases">
        <title>Metaegenomics of thermophilic ammonia-oxidizing enrichment culture.</title>
        <authorList>
            <person name="Kato S."/>
            <person name="Suzuki K."/>
        </authorList>
    </citation>
    <scope>NUCLEOTIDE SEQUENCE [LARGE SCALE GENOMIC DNA]</scope>
</reference>
<dbReference type="GO" id="GO:0005975">
    <property type="term" value="P:carbohydrate metabolic process"/>
    <property type="evidence" value="ECO:0007669"/>
    <property type="project" value="InterPro"/>
</dbReference>
<dbReference type="AlphaFoldDB" id="A0A2H5XAB0"/>
<dbReference type="SUPFAM" id="SSF88713">
    <property type="entry name" value="Glycoside hydrolase/deacetylase"/>
    <property type="match status" value="1"/>
</dbReference>
<evidence type="ECO:0000256" key="2">
    <source>
        <dbReference type="ARBA" id="ARBA00022729"/>
    </source>
</evidence>
<protein>
    <submittedName>
        <fullName evidence="4">Poly-beta-1,6-N-acetyl-D-glucosamine N-deacetylase</fullName>
        <ecNumber evidence="4">3.5.1.-</ecNumber>
    </submittedName>
</protein>
<organism evidence="4 5">
    <name type="scientific">Candidatus Fervidibacter japonicus</name>
    <dbReference type="NCBI Taxonomy" id="2035412"/>
    <lineage>
        <taxon>Bacteria</taxon>
        <taxon>Candidatus Fervidibacterota</taxon>
        <taxon>Candidatus Fervidibacter</taxon>
    </lineage>
</organism>
<dbReference type="EC" id="3.5.1.-" evidence="4"/>
<feature type="domain" description="NodB homology" evidence="3">
    <location>
        <begin position="97"/>
        <end position="302"/>
    </location>
</feature>
<dbReference type="Proteomes" id="UP000236173">
    <property type="component" value="Unassembled WGS sequence"/>
</dbReference>
<dbReference type="GO" id="GO:0005576">
    <property type="term" value="C:extracellular region"/>
    <property type="evidence" value="ECO:0007669"/>
    <property type="project" value="UniProtKB-SubCell"/>
</dbReference>
<keyword evidence="4" id="KW-0378">Hydrolase</keyword>
<name>A0A2H5XAB0_9BACT</name>
<evidence type="ECO:0000313" key="5">
    <source>
        <dbReference type="Proteomes" id="UP000236173"/>
    </source>
</evidence>
<evidence type="ECO:0000256" key="1">
    <source>
        <dbReference type="ARBA" id="ARBA00004613"/>
    </source>
</evidence>
<comment type="caution">
    <text evidence="4">The sequence shown here is derived from an EMBL/GenBank/DDBJ whole genome shotgun (WGS) entry which is preliminary data.</text>
</comment>